<evidence type="ECO:0000256" key="3">
    <source>
        <dbReference type="ARBA" id="ARBA00022801"/>
    </source>
</evidence>
<dbReference type="GO" id="GO:0006508">
    <property type="term" value="P:proteolysis"/>
    <property type="evidence" value="ECO:0007669"/>
    <property type="project" value="UniProtKB-KW"/>
</dbReference>
<evidence type="ECO:0000256" key="2">
    <source>
        <dbReference type="ARBA" id="ARBA00022670"/>
    </source>
</evidence>
<sequence>MSMMIAGRASNYGVLCGRYIVASGAFADLVRRGTRPKMLCNHEGPEIGEWMTISDDERGLFVTGRLWDNPGAIEAIELFNDGCLTGLSLGPKGAAWDMMRCGIKILTEVTRIDEISLVGQPHDPAALITEFAIGAGQ</sequence>
<feature type="domain" description="Prohead serine protease" evidence="4">
    <location>
        <begin position="20"/>
        <end position="126"/>
    </location>
</feature>
<keyword evidence="6" id="KW-1185">Reference proteome</keyword>
<dbReference type="GO" id="GO:0008233">
    <property type="term" value="F:peptidase activity"/>
    <property type="evidence" value="ECO:0007669"/>
    <property type="project" value="UniProtKB-KW"/>
</dbReference>
<evidence type="ECO:0000313" key="6">
    <source>
        <dbReference type="Proteomes" id="UP000216215"/>
    </source>
</evidence>
<keyword evidence="3" id="KW-0378">Hydrolase</keyword>
<gene>
    <name evidence="5" type="ORF">CIT25_16105</name>
</gene>
<dbReference type="RefSeq" id="WP_095485501.1">
    <property type="nucleotide sequence ID" value="NZ_CP088151.1"/>
</dbReference>
<dbReference type="InterPro" id="IPR054613">
    <property type="entry name" value="Peptidase_S78_dom"/>
</dbReference>
<evidence type="ECO:0000259" key="4">
    <source>
        <dbReference type="Pfam" id="PF04586"/>
    </source>
</evidence>
<dbReference type="Pfam" id="PF04586">
    <property type="entry name" value="Peptidase_S78"/>
    <property type="match status" value="1"/>
</dbReference>
<accession>A0AB36RAC3</accession>
<dbReference type="AlphaFoldDB" id="A0AB36RAC3"/>
<reference evidence="6" key="1">
    <citation type="submission" date="2017-08" db="EMBL/GenBank/DDBJ databases">
        <title>Mesorhizobium wenxinae sp. nov., a novel rhizobial species isolated from root nodules of chickpea (Cicer arietinum L.).</title>
        <authorList>
            <person name="Zhang J."/>
        </authorList>
    </citation>
    <scope>NUCLEOTIDE SEQUENCE [LARGE SCALE GENOMIC DNA]</scope>
    <source>
        <strain evidence="6">USDA 3392</strain>
    </source>
</reference>
<evidence type="ECO:0000256" key="1">
    <source>
        <dbReference type="ARBA" id="ARBA00022612"/>
    </source>
</evidence>
<dbReference type="EMBL" id="NPKI01000017">
    <property type="protein sequence ID" value="PAQ01558.1"/>
    <property type="molecule type" value="Genomic_DNA"/>
</dbReference>
<proteinExistence type="predicted"/>
<protein>
    <recommendedName>
        <fullName evidence="4">Prohead serine protease domain-containing protein</fullName>
    </recommendedName>
</protein>
<keyword evidence="2" id="KW-0645">Protease</keyword>
<keyword evidence="1" id="KW-1188">Viral release from host cell</keyword>
<dbReference type="Proteomes" id="UP000216215">
    <property type="component" value="Unassembled WGS sequence"/>
</dbReference>
<evidence type="ECO:0000313" key="5">
    <source>
        <dbReference type="EMBL" id="PAQ01558.1"/>
    </source>
</evidence>
<name>A0AB36RAC3_9HYPH</name>
<comment type="caution">
    <text evidence="5">The sequence shown here is derived from an EMBL/GenBank/DDBJ whole genome shotgun (WGS) entry which is preliminary data.</text>
</comment>
<organism evidence="5 6">
    <name type="scientific">Mesorhizobium mediterraneum</name>
    <dbReference type="NCBI Taxonomy" id="43617"/>
    <lineage>
        <taxon>Bacteria</taxon>
        <taxon>Pseudomonadati</taxon>
        <taxon>Pseudomonadota</taxon>
        <taxon>Alphaproteobacteria</taxon>
        <taxon>Hyphomicrobiales</taxon>
        <taxon>Phyllobacteriaceae</taxon>
        <taxon>Mesorhizobium</taxon>
    </lineage>
</organism>